<feature type="transmembrane region" description="Helical" evidence="1">
    <location>
        <begin position="172"/>
        <end position="196"/>
    </location>
</feature>
<keyword evidence="1" id="KW-1133">Transmembrane helix</keyword>
<feature type="transmembrane region" description="Helical" evidence="1">
    <location>
        <begin position="43"/>
        <end position="63"/>
    </location>
</feature>
<gene>
    <name evidence="2" type="ORF">L8V00_04395</name>
</gene>
<evidence type="ECO:0000313" key="3">
    <source>
        <dbReference type="Proteomes" id="UP001146469"/>
    </source>
</evidence>
<dbReference type="AlphaFoldDB" id="A0A9X3LLT7"/>
<dbReference type="PROSITE" id="PS51257">
    <property type="entry name" value="PROKAR_LIPOPROTEIN"/>
    <property type="match status" value="1"/>
</dbReference>
<protein>
    <submittedName>
        <fullName evidence="2">ABC transporter permease</fullName>
    </submittedName>
</protein>
<evidence type="ECO:0000256" key="1">
    <source>
        <dbReference type="SAM" id="Phobius"/>
    </source>
</evidence>
<accession>A0A9X3LLT7</accession>
<reference evidence="2" key="1">
    <citation type="submission" date="2022-02" db="EMBL/GenBank/DDBJ databases">
        <title>Corynebacterium sp. from urogenital microbiome.</title>
        <authorList>
            <person name="Cappelli E.A."/>
            <person name="Ribeiro T.G."/>
            <person name="Peixe L."/>
        </authorList>
    </citation>
    <scope>NUCLEOTIDE SEQUENCE</scope>
    <source>
        <strain evidence="2">C8Ua_174</strain>
    </source>
</reference>
<evidence type="ECO:0000313" key="2">
    <source>
        <dbReference type="EMBL" id="MCZ9289450.1"/>
    </source>
</evidence>
<keyword evidence="3" id="KW-1185">Reference proteome</keyword>
<dbReference type="Proteomes" id="UP001146469">
    <property type="component" value="Unassembled WGS sequence"/>
</dbReference>
<organism evidence="2 3">
    <name type="scientific">Corynebacterium evansiae</name>
    <dbReference type="NCBI Taxonomy" id="2913499"/>
    <lineage>
        <taxon>Bacteria</taxon>
        <taxon>Bacillati</taxon>
        <taxon>Actinomycetota</taxon>
        <taxon>Actinomycetes</taxon>
        <taxon>Mycobacteriales</taxon>
        <taxon>Corynebacteriaceae</taxon>
        <taxon>Corynebacterium</taxon>
    </lineage>
</organism>
<comment type="caution">
    <text evidence="2">The sequence shown here is derived from an EMBL/GenBank/DDBJ whole genome shotgun (WGS) entry which is preliminary data.</text>
</comment>
<feature type="transmembrane region" description="Helical" evidence="1">
    <location>
        <begin position="12"/>
        <end position="37"/>
    </location>
</feature>
<proteinExistence type="predicted"/>
<feature type="transmembrane region" description="Helical" evidence="1">
    <location>
        <begin position="249"/>
        <end position="269"/>
    </location>
</feature>
<feature type="transmembrane region" description="Helical" evidence="1">
    <location>
        <begin position="140"/>
        <end position="160"/>
    </location>
</feature>
<feature type="transmembrane region" description="Helical" evidence="1">
    <location>
        <begin position="281"/>
        <end position="306"/>
    </location>
</feature>
<keyword evidence="1" id="KW-0812">Transmembrane</keyword>
<dbReference type="RefSeq" id="WP_269944318.1">
    <property type="nucleotide sequence ID" value="NZ_JAKMUT010000003.1"/>
</dbReference>
<keyword evidence="1" id="KW-0472">Membrane</keyword>
<dbReference type="EMBL" id="JAKMUT010000003">
    <property type="protein sequence ID" value="MCZ9289450.1"/>
    <property type="molecule type" value="Genomic_DNA"/>
</dbReference>
<name>A0A9X3LLT7_9CORY</name>
<feature type="transmembrane region" description="Helical" evidence="1">
    <location>
        <begin position="369"/>
        <end position="393"/>
    </location>
</feature>
<feature type="transmembrane region" description="Helical" evidence="1">
    <location>
        <begin position="88"/>
        <end position="113"/>
    </location>
</feature>
<feature type="transmembrane region" description="Helical" evidence="1">
    <location>
        <begin position="202"/>
        <end position="221"/>
    </location>
</feature>
<feature type="transmembrane region" description="Helical" evidence="1">
    <location>
        <begin position="327"/>
        <end position="357"/>
    </location>
</feature>
<sequence>MIVWLKDLKSNWLSWLAISITMLVSSASCSLAISMISADGKDAIPLGGTILGMSICAIVLVTFSQMRLTIEEHQPIYQSWRMVGMPGWMINLLILGQVAVVSATASLIGAQLIRPALSPAVEALRGDGISMPDLSVDASVVMWVVLVCGGAAIAGALLPLRQIFRPQTGSHPLWITVRSAVATVAIAGCSIGGAYIEKTEDVLAWAMGMSVLIPLLLPWLLPLLDQWTRVLGIAGANVRVRRNFSSPHIVPWVLFGSLIIGVGSGLRLIKDAEPGSSMSAWQVFVVVLGPVFAPSIAGAVMTSLIMHARIKSDIRGLRLAGAPGRSWILIQIGEAFALTGTAALVVLVFTVLTVGIINDHLTGFVSFHGIWWTAFGSTFAAMFLALCSVKLAVASSLETNQK</sequence>